<dbReference type="VEuPathDB" id="AmoebaDB:EHI5A_042040"/>
<gene>
    <name evidence="1" type="ORF">CL6EHI_076780</name>
</gene>
<comment type="caution">
    <text evidence="1">The sequence shown here is derived from an EMBL/GenBank/DDBJ whole genome shotgun (WGS) entry which is preliminary data.</text>
</comment>
<sequence length="886" mass="103444">MKITKSRNYKRREMKQLDTVYLMKVIPHIRDMKDIQNIELINKKCGVAINSLKVNPWFTSEKDINKFCRIFNPPTCNCNLLPVDETILMKVEKIKNYDIDNFLRTMEMFDEERMIEEGEEEIGITEKEKERIRKIIQKVETITCLSDIPEELIEILIENMQKGIKIRCGEVFSVLFERIIDKVKIKEEKYPSEIIIEGNTNGVWIKNIEKKNIRIIYDDIPEKVISNTPKGIKVYSHKILINEENNEHNIIPIRTSSNDIDNYNLFDIKITINDIINEEKRKKIHNILNDLYANCISFIEPLQKTFEENVQITNIELPELPKHIKYLFIRTKKTKLIINQQYIETLIIESDNPSIELLNTLHLKELKIIGVNEIDEKQRGKLQFGFKQKPKQEEQEKKEKDKLSFENTLPNLEVLQLIRCYNLNINTTTNKIKNIEMTECEKCQISVKSDYLEKLNFNRNKEIEIKIITDKRSNNYIKECENFKLEIESNNEQNIDIIKGNIIEIKSPLSQLIIAESKEVSIKGNEKCNSLKVVESTINEIDIKPKRIILKRNEEYKRMSLKEAEEICIIRMKDSTFEGLFDNCKKLYIDECENYNLEEVNTIDNEECSIPETKKNTKEDTEIIDMNNQKKDIEIETDKKHVIIRNGYDSIIKIKSDINSDVTIENSEDIIFEGEYEEYGNIQFNNCKNKEQKEYNEQEIKSRIRYAQSIIINKCENMKFDIDEVKELLEVVDSKVGIFVRPFPCDVKTDTIHIENSQLISFSSFASCNKGIIINSSGINSISYCQEEVIMKRMQDVKFMLSEKLKKLEMEECSGIDIDSDVKGKEVKMIKCQNMKIIDTSNSIQPIECDNVKVITEQQNGMGSGFGRFLASGNIAMGGFGGEFLH</sequence>
<dbReference type="Proteomes" id="UP000078387">
    <property type="component" value="Unassembled WGS sequence"/>
</dbReference>
<dbReference type="VEuPathDB" id="AmoebaDB:EHI8A_238630"/>
<evidence type="ECO:0000313" key="1">
    <source>
        <dbReference type="EMBL" id="GAT95587.1"/>
    </source>
</evidence>
<reference evidence="1 2" key="1">
    <citation type="submission" date="2016-05" db="EMBL/GenBank/DDBJ databases">
        <title>First whole genome sequencing of Entamoeba histolytica HM1:IMSS-clone-6.</title>
        <authorList>
            <person name="Mukherjee Avik.K."/>
            <person name="Izumyama S."/>
            <person name="Nakada-Tsukui K."/>
            <person name="Nozaki T."/>
        </authorList>
    </citation>
    <scope>NUCLEOTIDE SEQUENCE [LARGE SCALE GENOMIC DNA]</scope>
    <source>
        <strain evidence="1 2">HM1:IMSS clone 6</strain>
    </source>
</reference>
<accession>A0A5K1TXU4</accession>
<dbReference type="VEuPathDB" id="AmoebaDB:KM1_155010"/>
<protein>
    <submittedName>
        <fullName evidence="1">Uncharacterized protein</fullName>
    </submittedName>
</protein>
<dbReference type="AlphaFoldDB" id="A0A5K1TXU4"/>
<proteinExistence type="predicted"/>
<dbReference type="VEuPathDB" id="AmoebaDB:EHI_076780"/>
<dbReference type="EMBL" id="BDEQ01000001">
    <property type="protein sequence ID" value="GAT95587.1"/>
    <property type="molecule type" value="Genomic_DNA"/>
</dbReference>
<name>A0A5K1TXU4_ENTHI</name>
<dbReference type="VEuPathDB" id="AmoebaDB:EHI7A_162570"/>
<dbReference type="OMA" id="EMCHATI"/>
<evidence type="ECO:0000313" key="2">
    <source>
        <dbReference type="Proteomes" id="UP000078387"/>
    </source>
</evidence>
<organism evidence="1 2">
    <name type="scientific">Entamoeba histolytica</name>
    <dbReference type="NCBI Taxonomy" id="5759"/>
    <lineage>
        <taxon>Eukaryota</taxon>
        <taxon>Amoebozoa</taxon>
        <taxon>Evosea</taxon>
        <taxon>Archamoebae</taxon>
        <taxon>Mastigamoebida</taxon>
        <taxon>Entamoebidae</taxon>
        <taxon>Entamoeba</taxon>
    </lineage>
</organism>